<reference evidence="5 6" key="1">
    <citation type="journal article" date="2016" name="Proc. Natl. Acad. Sci. U.S.A.">
        <title>Comparative genomics of biotechnologically important yeasts.</title>
        <authorList>
            <person name="Riley R."/>
            <person name="Haridas S."/>
            <person name="Wolfe K.H."/>
            <person name="Lopes M.R."/>
            <person name="Hittinger C.T."/>
            <person name="Goeker M."/>
            <person name="Salamov A.A."/>
            <person name="Wisecaver J.H."/>
            <person name="Long T.M."/>
            <person name="Calvey C.H."/>
            <person name="Aerts A.L."/>
            <person name="Barry K.W."/>
            <person name="Choi C."/>
            <person name="Clum A."/>
            <person name="Coughlan A.Y."/>
            <person name="Deshpande S."/>
            <person name="Douglass A.P."/>
            <person name="Hanson S.J."/>
            <person name="Klenk H.-P."/>
            <person name="LaButti K.M."/>
            <person name="Lapidus A."/>
            <person name="Lindquist E.A."/>
            <person name="Lipzen A.M."/>
            <person name="Meier-Kolthoff J.P."/>
            <person name="Ohm R.A."/>
            <person name="Otillar R.P."/>
            <person name="Pangilinan J.L."/>
            <person name="Peng Y."/>
            <person name="Rokas A."/>
            <person name="Rosa C.A."/>
            <person name="Scheuner C."/>
            <person name="Sibirny A.A."/>
            <person name="Slot J.C."/>
            <person name="Stielow J.B."/>
            <person name="Sun H."/>
            <person name="Kurtzman C.P."/>
            <person name="Blackwell M."/>
            <person name="Grigoriev I.V."/>
            <person name="Jeffries T.W."/>
        </authorList>
    </citation>
    <scope>NUCLEOTIDE SEQUENCE [LARGE SCALE GENOMIC DNA]</scope>
    <source>
        <strain evidence="6">ATCC 58044 / CBS 1984 / NCYC 433 / NRRL Y-366-8</strain>
    </source>
</reference>
<evidence type="ECO:0000256" key="2">
    <source>
        <dbReference type="ARBA" id="ARBA00022737"/>
    </source>
</evidence>
<name>A0A1E3P4G2_WICAA</name>
<dbReference type="PANTHER" id="PTHR46093">
    <property type="entry name" value="ACYL-COA-BINDING DOMAIN-CONTAINING PROTEIN 5"/>
    <property type="match status" value="1"/>
</dbReference>
<dbReference type="GeneID" id="30200706"/>
<evidence type="ECO:0000256" key="1">
    <source>
        <dbReference type="ARBA" id="ARBA00022441"/>
    </source>
</evidence>
<protein>
    <recommendedName>
        <fullName evidence="4">BTB domain-containing protein</fullName>
    </recommendedName>
</protein>
<dbReference type="EMBL" id="KV454210">
    <property type="protein sequence ID" value="ODQ60366.1"/>
    <property type="molecule type" value="Genomic_DNA"/>
</dbReference>
<dbReference type="PANTHER" id="PTHR46093:SF18">
    <property type="entry name" value="FIBRONECTIN TYPE-III DOMAIN-CONTAINING PROTEIN"/>
    <property type="match status" value="1"/>
</dbReference>
<feature type="region of interest" description="Disordered" evidence="3">
    <location>
        <begin position="1"/>
        <end position="22"/>
    </location>
</feature>
<dbReference type="RefSeq" id="XP_019039573.1">
    <property type="nucleotide sequence ID" value="XM_019183460.1"/>
</dbReference>
<dbReference type="SUPFAM" id="SSF54695">
    <property type="entry name" value="POZ domain"/>
    <property type="match status" value="1"/>
</dbReference>
<dbReference type="AlphaFoldDB" id="A0A1E3P4G2"/>
<proteinExistence type="predicted"/>
<dbReference type="SUPFAM" id="SSF117281">
    <property type="entry name" value="Kelch motif"/>
    <property type="match status" value="1"/>
</dbReference>
<dbReference type="InterPro" id="IPR015915">
    <property type="entry name" value="Kelch-typ_b-propeller"/>
</dbReference>
<gene>
    <name evidence="5" type="ORF">WICANDRAFT_62927</name>
</gene>
<feature type="compositionally biased region" description="Polar residues" evidence="3">
    <location>
        <begin position="1"/>
        <end position="11"/>
    </location>
</feature>
<keyword evidence="1" id="KW-0880">Kelch repeat</keyword>
<evidence type="ECO:0000259" key="4">
    <source>
        <dbReference type="PROSITE" id="PS50097"/>
    </source>
</evidence>
<sequence length="656" mass="74587">MSQLVSPGTRKSNLKKIKPQTTKGIQPLSRIKSSTAVTDDGEFFLFGGFDEDDNLDGAVYILDIKSNEWRVHPSGQVYREGHSALYIGDDTILIYGGVPEDAYNRHYNHSQLLKYKVKENVWESIEAQGPAIPETRSRHAACLSEDKTKMFVSGGLYKDEMNDPYDDLRVFDLKTGVWEGSRKFIRRFDHFITHYDGKIWALGGLTKDMAHVTEISWFDLQTNITGSIKIHHLPKIDGDHIFVRNGSQSSSSFLLDVVIPLYSAHTPLEPCIGLYDLNNLRWHAALSGAFQPLLGHKWKHTFIHESNLYLLGYPVVDGSDDAPFDFNLNTIISLDLADLGIMERENRKRKHSDDSMSSEFGSLLANEEFTDFEIIGIEGNERPSLNSKFIERNEVQLDAPFQETHNDTFVKSSPLKVHTTILLARWPHFKRIITSGMQETKTNTLFIPEPIEWLKALMEYLYTNDLSKGTLELYSGLLILSNLYEVPKLRKFCLNQIYLKGFTAQGAIKIWSRARLINEEVLAHNAANYCSKNWKIVIRTRAFEELAKEEIIDFCRMITIGQTNSSALYITSGAQGEDGFNLNNYDRYYSTTMSQSNSFGHYDAAPNFGLPERQNVLINPDDNEPKDDEIYYNVPPGLEHAVGFGVPGMTSFRRLS</sequence>
<evidence type="ECO:0000256" key="3">
    <source>
        <dbReference type="SAM" id="MobiDB-lite"/>
    </source>
</evidence>
<dbReference type="STRING" id="683960.A0A1E3P4G2"/>
<evidence type="ECO:0000313" key="6">
    <source>
        <dbReference type="Proteomes" id="UP000094112"/>
    </source>
</evidence>
<dbReference type="InterPro" id="IPR011333">
    <property type="entry name" value="SKP1/BTB/POZ_sf"/>
</dbReference>
<dbReference type="Proteomes" id="UP000094112">
    <property type="component" value="Unassembled WGS sequence"/>
</dbReference>
<dbReference type="InterPro" id="IPR000210">
    <property type="entry name" value="BTB/POZ_dom"/>
</dbReference>
<keyword evidence="6" id="KW-1185">Reference proteome</keyword>
<organism evidence="5 6">
    <name type="scientific">Wickerhamomyces anomalus (strain ATCC 58044 / CBS 1984 / NCYC 433 / NRRL Y-366-8)</name>
    <name type="common">Yeast</name>
    <name type="synonym">Hansenula anomala</name>
    <dbReference type="NCBI Taxonomy" id="683960"/>
    <lineage>
        <taxon>Eukaryota</taxon>
        <taxon>Fungi</taxon>
        <taxon>Dikarya</taxon>
        <taxon>Ascomycota</taxon>
        <taxon>Saccharomycotina</taxon>
        <taxon>Saccharomycetes</taxon>
        <taxon>Phaffomycetales</taxon>
        <taxon>Wickerhamomycetaceae</taxon>
        <taxon>Wickerhamomyces</taxon>
    </lineage>
</organism>
<dbReference type="PROSITE" id="PS50097">
    <property type="entry name" value="BTB"/>
    <property type="match status" value="1"/>
</dbReference>
<dbReference type="OrthoDB" id="432528at2759"/>
<dbReference type="Gene3D" id="2.120.10.80">
    <property type="entry name" value="Kelch-type beta propeller"/>
    <property type="match status" value="1"/>
</dbReference>
<evidence type="ECO:0000313" key="5">
    <source>
        <dbReference type="EMBL" id="ODQ60366.1"/>
    </source>
</evidence>
<dbReference type="Pfam" id="PF24681">
    <property type="entry name" value="Kelch_KLHDC2_KLHL20_DRC7"/>
    <property type="match status" value="1"/>
</dbReference>
<feature type="domain" description="BTB" evidence="4">
    <location>
        <begin position="393"/>
        <end position="470"/>
    </location>
</feature>
<accession>A0A1E3P4G2</accession>
<dbReference type="Pfam" id="PF00651">
    <property type="entry name" value="BTB"/>
    <property type="match status" value="1"/>
</dbReference>
<keyword evidence="2" id="KW-0677">Repeat</keyword>
<dbReference type="Gene3D" id="3.30.710.10">
    <property type="entry name" value="Potassium Channel Kv1.1, Chain A"/>
    <property type="match status" value="1"/>
</dbReference>